<keyword evidence="2" id="KW-1185">Reference proteome</keyword>
<dbReference type="EMBL" id="BPLR01017100">
    <property type="protein sequence ID" value="GIY88770.1"/>
    <property type="molecule type" value="Genomic_DNA"/>
</dbReference>
<reference evidence="1 2" key="1">
    <citation type="submission" date="2021-06" db="EMBL/GenBank/DDBJ databases">
        <title>Caerostris extrusa draft genome.</title>
        <authorList>
            <person name="Kono N."/>
            <person name="Arakawa K."/>
        </authorList>
    </citation>
    <scope>NUCLEOTIDE SEQUENCE [LARGE SCALE GENOMIC DNA]</scope>
</reference>
<evidence type="ECO:0000313" key="1">
    <source>
        <dbReference type="EMBL" id="GIY88770.1"/>
    </source>
</evidence>
<dbReference type="Proteomes" id="UP001054945">
    <property type="component" value="Unassembled WGS sequence"/>
</dbReference>
<protein>
    <submittedName>
        <fullName evidence="1">Uncharacterized protein</fullName>
    </submittedName>
</protein>
<name>A0AAV4X457_CAEEX</name>
<dbReference type="AlphaFoldDB" id="A0AAV4X457"/>
<evidence type="ECO:0000313" key="2">
    <source>
        <dbReference type="Proteomes" id="UP001054945"/>
    </source>
</evidence>
<organism evidence="1 2">
    <name type="scientific">Caerostris extrusa</name>
    <name type="common">Bark spider</name>
    <name type="synonym">Caerostris bankana</name>
    <dbReference type="NCBI Taxonomy" id="172846"/>
    <lineage>
        <taxon>Eukaryota</taxon>
        <taxon>Metazoa</taxon>
        <taxon>Ecdysozoa</taxon>
        <taxon>Arthropoda</taxon>
        <taxon>Chelicerata</taxon>
        <taxon>Arachnida</taxon>
        <taxon>Araneae</taxon>
        <taxon>Araneomorphae</taxon>
        <taxon>Entelegynae</taxon>
        <taxon>Araneoidea</taxon>
        <taxon>Araneidae</taxon>
        <taxon>Caerostris</taxon>
    </lineage>
</organism>
<gene>
    <name evidence="1" type="ORF">CEXT_758861</name>
</gene>
<accession>A0AAV4X457</accession>
<sequence>MPPFLFCPGITPVSSGASGVAMKTQETQGNTRYCGKYEENRTAKTFSVSINAARNTETKKVRNSAPVFLVVALSHLPSSATLSWKNAGSFSLCRGITPVSSGASGVAMETQETRTQSVNGTNGMLHEAKVDRHFSKTVNSFWFESQQCHGYL</sequence>
<comment type="caution">
    <text evidence="1">The sequence shown here is derived from an EMBL/GenBank/DDBJ whole genome shotgun (WGS) entry which is preliminary data.</text>
</comment>
<proteinExistence type="predicted"/>